<comment type="caution">
    <text evidence="1">The sequence shown here is derived from an EMBL/GenBank/DDBJ whole genome shotgun (WGS) entry which is preliminary data.</text>
</comment>
<protein>
    <recommendedName>
        <fullName evidence="3">F-box domain-containing protein</fullName>
    </recommendedName>
</protein>
<proteinExistence type="predicted"/>
<dbReference type="CDD" id="cd09917">
    <property type="entry name" value="F-box_SF"/>
    <property type="match status" value="1"/>
</dbReference>
<dbReference type="Gene3D" id="3.80.10.10">
    <property type="entry name" value="Ribonuclease Inhibitor"/>
    <property type="match status" value="1"/>
</dbReference>
<name>A0A8H2XA34_9AGAM</name>
<feature type="non-terminal residue" evidence="1">
    <location>
        <position position="1"/>
    </location>
</feature>
<gene>
    <name evidence="1" type="ORF">RDB_LOCUS8273</name>
</gene>
<dbReference type="Proteomes" id="UP000663853">
    <property type="component" value="Unassembled WGS sequence"/>
</dbReference>
<organism evidence="1 2">
    <name type="scientific">Rhizoctonia solani</name>
    <dbReference type="NCBI Taxonomy" id="456999"/>
    <lineage>
        <taxon>Eukaryota</taxon>
        <taxon>Fungi</taxon>
        <taxon>Dikarya</taxon>
        <taxon>Basidiomycota</taxon>
        <taxon>Agaricomycotina</taxon>
        <taxon>Agaricomycetes</taxon>
        <taxon>Cantharellales</taxon>
        <taxon>Ceratobasidiaceae</taxon>
        <taxon>Rhizoctonia</taxon>
    </lineage>
</organism>
<dbReference type="EMBL" id="CAJMXA010000125">
    <property type="protein sequence ID" value="CAE6417533.1"/>
    <property type="molecule type" value="Genomic_DNA"/>
</dbReference>
<evidence type="ECO:0008006" key="3">
    <source>
        <dbReference type="Google" id="ProtNLM"/>
    </source>
</evidence>
<dbReference type="InterPro" id="IPR036047">
    <property type="entry name" value="F-box-like_dom_sf"/>
</dbReference>
<accession>A0A8H2XA34</accession>
<evidence type="ECO:0000313" key="1">
    <source>
        <dbReference type="EMBL" id="CAE6417533.1"/>
    </source>
</evidence>
<dbReference type="InterPro" id="IPR032675">
    <property type="entry name" value="LRR_dom_sf"/>
</dbReference>
<evidence type="ECO:0000313" key="2">
    <source>
        <dbReference type="Proteomes" id="UP000663853"/>
    </source>
</evidence>
<dbReference type="SUPFAM" id="SSF52047">
    <property type="entry name" value="RNI-like"/>
    <property type="match status" value="1"/>
</dbReference>
<sequence>MFPPERRLKNLPLEVIRLILLLIPRTRKSLSVVSLVCRAWRRVILHLLFEAVHISDDDSHEFIVQILGLTDDTAQDPSKYKLSDCVRRLNVDWRVDEQDIDLALVLRRLKNLEHISWEVPVAWKGWHEILGVLYQEPPGLRSLLLILAQDIKSSNPNQIVPLTNLQKLAIGFKEPAWENPRGSPSQALISLIRGARNIACLHLDFQLTESWGEPPWGAAELFSVLSSDHFPKLRSLWVITSNSTIINDFGGPELHQFIENHNQLQELAIIPTMLDGDATATDSPITITPRNMERLLVAPAIRRFIGTTPSFNALLQSGVARQLEALVFSLSPGERLEIGETKLPCLKRLQLLAARLEHWGSVGWAATLGILGKLAPRTPALQELVVDVTSYQGEEFRAENLPKLLRVLGQLPDL</sequence>
<dbReference type="SUPFAM" id="SSF81383">
    <property type="entry name" value="F-box domain"/>
    <property type="match status" value="1"/>
</dbReference>
<dbReference type="AlphaFoldDB" id="A0A8H2XA34"/>
<reference evidence="1" key="1">
    <citation type="submission" date="2021-01" db="EMBL/GenBank/DDBJ databases">
        <authorList>
            <person name="Kaushik A."/>
        </authorList>
    </citation>
    <scope>NUCLEOTIDE SEQUENCE</scope>
    <source>
        <strain evidence="1">AG6-10EEA</strain>
    </source>
</reference>